<evidence type="ECO:0000313" key="3">
    <source>
        <dbReference type="EMBL" id="MXQ52282.1"/>
    </source>
</evidence>
<dbReference type="InterPro" id="IPR050361">
    <property type="entry name" value="MPP/UQCRC_Complex"/>
</dbReference>
<dbReference type="RefSeq" id="WP_160799322.1">
    <property type="nucleotide sequence ID" value="NZ_WUUL01000001.1"/>
</dbReference>
<dbReference type="InterPro" id="IPR011249">
    <property type="entry name" value="Metalloenz_LuxS/M16"/>
</dbReference>
<feature type="domain" description="Peptidase M16 C-terminal" evidence="2">
    <location>
        <begin position="185"/>
        <end position="362"/>
    </location>
</feature>
<dbReference type="InterPro" id="IPR007863">
    <property type="entry name" value="Peptidase_M16_C"/>
</dbReference>
<dbReference type="PANTHER" id="PTHR11851:SF186">
    <property type="entry name" value="INACTIVE METALLOPROTEASE YMFF-RELATED"/>
    <property type="match status" value="1"/>
</dbReference>
<proteinExistence type="predicted"/>
<dbReference type="GO" id="GO:0046872">
    <property type="term" value="F:metal ion binding"/>
    <property type="evidence" value="ECO:0007669"/>
    <property type="project" value="InterPro"/>
</dbReference>
<comment type="caution">
    <text evidence="3">The sequence shown here is derived from an EMBL/GenBank/DDBJ whole genome shotgun (WGS) entry which is preliminary data.</text>
</comment>
<keyword evidence="1" id="KW-0175">Coiled coil</keyword>
<evidence type="ECO:0000256" key="1">
    <source>
        <dbReference type="SAM" id="Coils"/>
    </source>
</evidence>
<dbReference type="Gene3D" id="3.30.830.10">
    <property type="entry name" value="Metalloenzyme, LuxS/M16 peptidase-like"/>
    <property type="match status" value="2"/>
</dbReference>
<dbReference type="Proteomes" id="UP000430692">
    <property type="component" value="Unassembled WGS sequence"/>
</dbReference>
<sequence>MSFATFQTVSLGNIRLHLCPSDKFKTTTLSAFITNPLQAETVTKNALLPNVLVRGTNTYQTTVALRQKLNELYGAGSFGDVFKRGERQVIQFGMDLANETYLQNAPSLLEEGIQLFCEIILDPFVENNQFYTSFVEAEKKNLKQKIDSLQDDKIRYAAERCVQTMCEGEPYSLFNYGNANDIQAIDAKSLYSYYREVLEKAPIDLYCVGDVEVEEVTNLFAKYFDSKMQNAVREEVPFAAVSHKVDKVKMVVDRLDVNQGKLNMGCRTQISIRDEKYPALMMYNGILGGFAHSKLFMNVREKESLAYYCSSGIESHKGLLFIQSGIEEQNLDRAVDIIKQQLTAMRNGEISDQELEQTKATLSNQLREGQDRAFELIGFHFQSVLSGKPRSLEDLLQKINAITKEDVQEVAQLVELDTIYSLRGQEGEKQ</sequence>
<evidence type="ECO:0000313" key="4">
    <source>
        <dbReference type="Proteomes" id="UP000430692"/>
    </source>
</evidence>
<reference evidence="3 4" key="1">
    <citation type="submission" date="2019-12" db="EMBL/GenBank/DDBJ databases">
        <title>Whole-genome analyses of novel actinobacteria.</title>
        <authorList>
            <person name="Sahin N."/>
            <person name="Saygin H."/>
        </authorList>
    </citation>
    <scope>NUCLEOTIDE SEQUENCE [LARGE SCALE GENOMIC DNA]</scope>
    <source>
        <strain evidence="3 4">KC615</strain>
    </source>
</reference>
<accession>A0A6I4VWB7</accession>
<organism evidence="3 4">
    <name type="scientific">Shimazuella alba</name>
    <dbReference type="NCBI Taxonomy" id="2690964"/>
    <lineage>
        <taxon>Bacteria</taxon>
        <taxon>Bacillati</taxon>
        <taxon>Bacillota</taxon>
        <taxon>Bacilli</taxon>
        <taxon>Bacillales</taxon>
        <taxon>Thermoactinomycetaceae</taxon>
        <taxon>Shimazuella</taxon>
    </lineage>
</organism>
<evidence type="ECO:0000259" key="2">
    <source>
        <dbReference type="Pfam" id="PF05193"/>
    </source>
</evidence>
<dbReference type="SUPFAM" id="SSF63411">
    <property type="entry name" value="LuxS/MPP-like metallohydrolase"/>
    <property type="match status" value="2"/>
</dbReference>
<protein>
    <submittedName>
        <fullName evidence="3">Insulinase family protein</fullName>
    </submittedName>
</protein>
<keyword evidence="4" id="KW-1185">Reference proteome</keyword>
<dbReference type="NCBIfam" id="NF047422">
    <property type="entry name" value="YfmF_fam"/>
    <property type="match status" value="1"/>
</dbReference>
<feature type="coiled-coil region" evidence="1">
    <location>
        <begin position="132"/>
        <end position="159"/>
    </location>
</feature>
<name>A0A6I4VWB7_9BACL</name>
<dbReference type="PANTHER" id="PTHR11851">
    <property type="entry name" value="METALLOPROTEASE"/>
    <property type="match status" value="1"/>
</dbReference>
<dbReference type="EMBL" id="WUUL01000001">
    <property type="protein sequence ID" value="MXQ52282.1"/>
    <property type="molecule type" value="Genomic_DNA"/>
</dbReference>
<gene>
    <name evidence="3" type="ORF">GSM42_00650</name>
</gene>
<dbReference type="Pfam" id="PF05193">
    <property type="entry name" value="Peptidase_M16_C"/>
    <property type="match status" value="1"/>
</dbReference>
<dbReference type="AlphaFoldDB" id="A0A6I4VWB7"/>